<dbReference type="AlphaFoldDB" id="A0A5B3H3L0"/>
<dbReference type="PANTHER" id="PTHR34203:SF15">
    <property type="entry name" value="SLL1173 PROTEIN"/>
    <property type="match status" value="1"/>
</dbReference>
<dbReference type="GO" id="GO:0032259">
    <property type="term" value="P:methylation"/>
    <property type="evidence" value="ECO:0007669"/>
    <property type="project" value="UniProtKB-KW"/>
</dbReference>
<dbReference type="RefSeq" id="WP_130064631.1">
    <property type="nucleotide sequence ID" value="NZ_JAHOOA010000001.1"/>
</dbReference>
<dbReference type="InterPro" id="IPR006342">
    <property type="entry name" value="FkbM_mtfrase"/>
</dbReference>
<dbReference type="Gene3D" id="3.40.50.150">
    <property type="entry name" value="Vaccinia Virus protein VP39"/>
    <property type="match status" value="1"/>
</dbReference>
<accession>A0A5B3H3L0</accession>
<dbReference type="GO" id="GO:0008168">
    <property type="term" value="F:methyltransferase activity"/>
    <property type="evidence" value="ECO:0007669"/>
    <property type="project" value="UniProtKB-KW"/>
</dbReference>
<dbReference type="InterPro" id="IPR052514">
    <property type="entry name" value="SAM-dependent_MTase"/>
</dbReference>
<dbReference type="SUPFAM" id="SSF53335">
    <property type="entry name" value="S-adenosyl-L-methionine-dependent methyltransferases"/>
    <property type="match status" value="1"/>
</dbReference>
<reference evidence="2 3" key="1">
    <citation type="journal article" date="2019" name="Nat. Med.">
        <title>A library of human gut bacterial isolates paired with longitudinal multiomics data enables mechanistic microbiome research.</title>
        <authorList>
            <person name="Poyet M."/>
            <person name="Groussin M."/>
            <person name="Gibbons S.M."/>
            <person name="Avila-Pacheco J."/>
            <person name="Jiang X."/>
            <person name="Kearney S.M."/>
            <person name="Perrotta A.R."/>
            <person name="Berdy B."/>
            <person name="Zhao S."/>
            <person name="Lieberman T.D."/>
            <person name="Swanson P.K."/>
            <person name="Smith M."/>
            <person name="Roesemann S."/>
            <person name="Alexander J.E."/>
            <person name="Rich S.A."/>
            <person name="Livny J."/>
            <person name="Vlamakis H."/>
            <person name="Clish C."/>
            <person name="Bullock K."/>
            <person name="Deik A."/>
            <person name="Scott J."/>
            <person name="Pierce K.A."/>
            <person name="Xavier R.J."/>
            <person name="Alm E.J."/>
        </authorList>
    </citation>
    <scope>NUCLEOTIDE SEQUENCE [LARGE SCALE GENOMIC DNA]</scope>
    <source>
        <strain evidence="2 3">BIOML-A266</strain>
    </source>
</reference>
<feature type="domain" description="Methyltransferase FkbM" evidence="1">
    <location>
        <begin position="59"/>
        <end position="214"/>
    </location>
</feature>
<keyword evidence="2" id="KW-0808">Transferase</keyword>
<keyword evidence="2" id="KW-0489">Methyltransferase</keyword>
<dbReference type="Pfam" id="PF05050">
    <property type="entry name" value="Methyltransf_21"/>
    <property type="match status" value="1"/>
</dbReference>
<dbReference type="PANTHER" id="PTHR34203">
    <property type="entry name" value="METHYLTRANSFERASE, FKBM FAMILY PROTEIN"/>
    <property type="match status" value="1"/>
</dbReference>
<organism evidence="2 3">
    <name type="scientific">Alistipes onderdonkii</name>
    <dbReference type="NCBI Taxonomy" id="328813"/>
    <lineage>
        <taxon>Bacteria</taxon>
        <taxon>Pseudomonadati</taxon>
        <taxon>Bacteroidota</taxon>
        <taxon>Bacteroidia</taxon>
        <taxon>Bacteroidales</taxon>
        <taxon>Rikenellaceae</taxon>
        <taxon>Alistipes</taxon>
    </lineage>
</organism>
<evidence type="ECO:0000259" key="1">
    <source>
        <dbReference type="Pfam" id="PF05050"/>
    </source>
</evidence>
<evidence type="ECO:0000313" key="3">
    <source>
        <dbReference type="Proteomes" id="UP000322940"/>
    </source>
</evidence>
<name>A0A5B3H3L0_9BACT</name>
<dbReference type="EMBL" id="VVXH01000002">
    <property type="protein sequence ID" value="KAA2380551.1"/>
    <property type="molecule type" value="Genomic_DNA"/>
</dbReference>
<sequence length="243" mass="26991">MKTLIHKILYKTLPLEGYLRAVSRMFFLWQRLGIGRYAPATEYVYHLPQLVHAGDTAIDIGANLGYYARTLSRLAGGAGRVYAVEPVPPILSVLRRNLRRCPNVEILPYALGTEDKAVTMANDSARATGYFGTGQNFVNDGGTSAAAEFQARMRRGSELFAGLGRLDFIKCDIEGYEVVVMNELRPLLERFRPTVLIETGGENRPQIVALFTALGYAGFTLDRGREIPLAPDTTKDIIFRHAH</sequence>
<proteinExistence type="predicted"/>
<gene>
    <name evidence="2" type="ORF">F2Y10_03655</name>
</gene>
<evidence type="ECO:0000313" key="2">
    <source>
        <dbReference type="EMBL" id="KAA2380551.1"/>
    </source>
</evidence>
<dbReference type="Proteomes" id="UP000322940">
    <property type="component" value="Unassembled WGS sequence"/>
</dbReference>
<protein>
    <submittedName>
        <fullName evidence="2">FkbM family methyltransferase</fullName>
    </submittedName>
</protein>
<dbReference type="InterPro" id="IPR029063">
    <property type="entry name" value="SAM-dependent_MTases_sf"/>
</dbReference>
<comment type="caution">
    <text evidence="2">The sequence shown here is derived from an EMBL/GenBank/DDBJ whole genome shotgun (WGS) entry which is preliminary data.</text>
</comment>
<dbReference type="NCBIfam" id="TIGR01444">
    <property type="entry name" value="fkbM_fam"/>
    <property type="match status" value="1"/>
</dbReference>